<keyword evidence="3 5" id="KW-1133">Transmembrane helix</keyword>
<evidence type="ECO:0000313" key="10">
    <source>
        <dbReference type="Proteomes" id="UP000183656"/>
    </source>
</evidence>
<evidence type="ECO:0000256" key="5">
    <source>
        <dbReference type="SAM" id="Phobius"/>
    </source>
</evidence>
<keyword evidence="2 5" id="KW-0812">Transmembrane</keyword>
<dbReference type="Pfam" id="PF11846">
    <property type="entry name" value="Wzy_C_2"/>
    <property type="match status" value="1"/>
</dbReference>
<protein>
    <submittedName>
        <fullName evidence="9">O-antigen ligase</fullName>
    </submittedName>
</protein>
<dbReference type="InterPro" id="IPR007016">
    <property type="entry name" value="O-antigen_ligase-rel_domated"/>
</dbReference>
<dbReference type="STRING" id="343013.SAMN04489707_1001227"/>
<dbReference type="OrthoDB" id="4448at2"/>
<evidence type="ECO:0000256" key="3">
    <source>
        <dbReference type="ARBA" id="ARBA00022989"/>
    </source>
</evidence>
<feature type="transmembrane region" description="Helical" evidence="5">
    <location>
        <begin position="32"/>
        <end position="50"/>
    </location>
</feature>
<organism evidence="9 10">
    <name type="scientific">Paenacidovorax caeni</name>
    <dbReference type="NCBI Taxonomy" id="343013"/>
    <lineage>
        <taxon>Bacteria</taxon>
        <taxon>Pseudomonadati</taxon>
        <taxon>Pseudomonadota</taxon>
        <taxon>Betaproteobacteria</taxon>
        <taxon>Burkholderiales</taxon>
        <taxon>Comamonadaceae</taxon>
        <taxon>Paenacidovorax</taxon>
    </lineage>
</organism>
<dbReference type="PANTHER" id="PTHR37422:SF21">
    <property type="entry name" value="EXOQ-LIKE PROTEIN"/>
    <property type="match status" value="1"/>
</dbReference>
<gene>
    <name evidence="9" type="ORF">SAMN04489707_1001227</name>
</gene>
<evidence type="ECO:0000259" key="6">
    <source>
        <dbReference type="Pfam" id="PF04932"/>
    </source>
</evidence>
<dbReference type="PANTHER" id="PTHR37422">
    <property type="entry name" value="TEICHURONIC ACID BIOSYNTHESIS PROTEIN TUAE"/>
    <property type="match status" value="1"/>
</dbReference>
<keyword evidence="9" id="KW-0436">Ligase</keyword>
<dbReference type="AlphaFoldDB" id="A0A1I7F7R1"/>
<keyword evidence="4 5" id="KW-0472">Membrane</keyword>
<feature type="transmembrane region" description="Helical" evidence="5">
    <location>
        <begin position="372"/>
        <end position="390"/>
    </location>
</feature>
<feature type="transmembrane region" description="Helical" evidence="5">
    <location>
        <begin position="62"/>
        <end position="84"/>
    </location>
</feature>
<evidence type="ECO:0000313" key="9">
    <source>
        <dbReference type="EMBL" id="SFU32185.1"/>
    </source>
</evidence>
<proteinExistence type="predicted"/>
<dbReference type="RefSeq" id="WP_054255405.1">
    <property type="nucleotide sequence ID" value="NZ_CYIG01000007.1"/>
</dbReference>
<evidence type="ECO:0000256" key="4">
    <source>
        <dbReference type="ARBA" id="ARBA00023136"/>
    </source>
</evidence>
<dbReference type="InterPro" id="IPR021797">
    <property type="entry name" value="Wzy_C_2"/>
</dbReference>
<sequence length="505" mass="55228">MQPRAAVAPLAVLALALPFLFAYTSPPSANFWPWLASWACAGVLAALLLAGLDWPRRTWARYWSVALVLAALVAAGIGLAQYFLGDPGAAPWVQPSTPGQAIGNLRQRNQQATLLSLGLWALLWAVAQWQAVGQAGRQARWVGVAVGLLLSWGLVLLAAASAATASRTGALQWLLVLGLVLCWRRMLGPLPLALAVVGLLAYGAASWALPHLLEQWTGIPADRLFARFADDGQGCGGRKVLWTNVLYLIAQRPWTGWGWGELDYAHYVTEFPGTRFCVLLDNAHNLPLHLAVELGVPVAALAVLALLAWVLRAQPWREPDPARQLAWGVLALIGLHSLLEYPLWYGPFQVSALAAVLLLWRQAPHLRPAARGAGALVLCALLAAGAYAGWDYWRVGQIYRPVAQRAPAYREITLDKVADTRLFARQVEFASLTTTPVTRDNAPAQYAMALRLLHFSPEPRVIAPLIDSARLLGLDAQAAFHEERFRQAYPDDYARWARRRGIKPD</sequence>
<evidence type="ECO:0000259" key="7">
    <source>
        <dbReference type="Pfam" id="PF11846"/>
    </source>
</evidence>
<feature type="domain" description="Virulence factor membrane-bound polymerase C-terminal" evidence="7">
    <location>
        <begin position="325"/>
        <end position="498"/>
    </location>
</feature>
<evidence type="ECO:0000256" key="2">
    <source>
        <dbReference type="ARBA" id="ARBA00022692"/>
    </source>
</evidence>
<dbReference type="Proteomes" id="UP000183656">
    <property type="component" value="Unassembled WGS sequence"/>
</dbReference>
<feature type="transmembrane region" description="Helical" evidence="5">
    <location>
        <begin position="190"/>
        <end position="209"/>
    </location>
</feature>
<comment type="subcellular location">
    <subcellularLocation>
        <location evidence="1">Membrane</location>
        <topology evidence="1">Multi-pass membrane protein</topology>
    </subcellularLocation>
</comment>
<dbReference type="InterPro" id="IPR031726">
    <property type="entry name" value="PglL_A"/>
</dbReference>
<feature type="domain" description="O-antigen ligase-related" evidence="6">
    <location>
        <begin position="153"/>
        <end position="302"/>
    </location>
</feature>
<feature type="transmembrane region" description="Helical" evidence="5">
    <location>
        <begin position="288"/>
        <end position="310"/>
    </location>
</feature>
<reference evidence="9 10" key="1">
    <citation type="submission" date="2016-10" db="EMBL/GenBank/DDBJ databases">
        <authorList>
            <person name="de Groot N.N."/>
        </authorList>
    </citation>
    <scope>NUCLEOTIDE SEQUENCE [LARGE SCALE GENOMIC DNA]</scope>
    <source>
        <strain evidence="9 10">R-24608</strain>
    </source>
</reference>
<feature type="transmembrane region" description="Helical" evidence="5">
    <location>
        <begin position="165"/>
        <end position="183"/>
    </location>
</feature>
<dbReference type="Pfam" id="PF04932">
    <property type="entry name" value="Wzy_C"/>
    <property type="match status" value="1"/>
</dbReference>
<feature type="transmembrane region" description="Helical" evidence="5">
    <location>
        <begin position="112"/>
        <end position="129"/>
    </location>
</feature>
<dbReference type="EMBL" id="FPBX01000001">
    <property type="protein sequence ID" value="SFU32185.1"/>
    <property type="molecule type" value="Genomic_DNA"/>
</dbReference>
<evidence type="ECO:0000259" key="8">
    <source>
        <dbReference type="Pfam" id="PF15864"/>
    </source>
</evidence>
<dbReference type="InterPro" id="IPR051533">
    <property type="entry name" value="WaaL-like"/>
</dbReference>
<keyword evidence="10" id="KW-1185">Reference proteome</keyword>
<dbReference type="Pfam" id="PF15864">
    <property type="entry name" value="PglL_A"/>
    <property type="match status" value="1"/>
</dbReference>
<name>A0A1I7F7R1_9BURK</name>
<evidence type="ECO:0000256" key="1">
    <source>
        <dbReference type="ARBA" id="ARBA00004141"/>
    </source>
</evidence>
<feature type="transmembrane region" description="Helical" evidence="5">
    <location>
        <begin position="141"/>
        <end position="159"/>
    </location>
</feature>
<feature type="transmembrane region" description="Helical" evidence="5">
    <location>
        <begin position="322"/>
        <end position="338"/>
    </location>
</feature>
<dbReference type="GO" id="GO:0016020">
    <property type="term" value="C:membrane"/>
    <property type="evidence" value="ECO:0007669"/>
    <property type="project" value="UniProtKB-SubCell"/>
</dbReference>
<feature type="domain" description="Protein glycosylation ligase" evidence="8">
    <location>
        <begin position="101"/>
        <end position="124"/>
    </location>
</feature>
<dbReference type="GO" id="GO:0016874">
    <property type="term" value="F:ligase activity"/>
    <property type="evidence" value="ECO:0007669"/>
    <property type="project" value="UniProtKB-KW"/>
</dbReference>
<accession>A0A1I7F7R1</accession>